<dbReference type="AlphaFoldDB" id="A0AAX3E3N2"/>
<gene>
    <name evidence="4" type="ORF">KQX62_10580</name>
</gene>
<dbReference type="GO" id="GO:0016994">
    <property type="term" value="F:precorrin-6A reductase activity"/>
    <property type="evidence" value="ECO:0007669"/>
    <property type="project" value="InterPro"/>
</dbReference>
<evidence type="ECO:0000313" key="5">
    <source>
        <dbReference type="Proteomes" id="UP001163166"/>
    </source>
</evidence>
<dbReference type="PROSITE" id="PS51014">
    <property type="entry name" value="COBK_CBIJ"/>
    <property type="match status" value="1"/>
</dbReference>
<protein>
    <submittedName>
        <fullName evidence="4">Cobalt-precorrin-6A reductase</fullName>
        <ecNumber evidence="4">1.3.1.106</ecNumber>
    </submittedName>
</protein>
<evidence type="ECO:0000256" key="1">
    <source>
        <dbReference type="ARBA" id="ARBA00004953"/>
    </source>
</evidence>
<sequence>MTLPSSHRLRVLILGGTADASALARTIAAEPNIDAVLSFAGRTDHPKPPPIPFRVGGFGGISGLADYLRAERIERVVDATHPFAAQMSRHAVIACAEAGVPLLALERPAWQAVAGDRWVDVEDLDQALSALGAAPRRVFLGIGRQNLELFATQPQHAYLVRLVDPPRGPLPLPNVEVVIARGPFDLAGDRALLRAHRTEIVVAKNAGGDAAVAKITAARELGLPVIMVKRPAVPDRHCVATVSEVMAWLGHDTAPENRGV</sequence>
<dbReference type="NCBIfam" id="NF005968">
    <property type="entry name" value="PRK08057.1-2"/>
    <property type="match status" value="1"/>
</dbReference>
<dbReference type="Pfam" id="PF02571">
    <property type="entry name" value="CbiJ"/>
    <property type="match status" value="1"/>
</dbReference>
<dbReference type="InterPro" id="IPR003723">
    <property type="entry name" value="Precorrin-6x_reduct"/>
</dbReference>
<proteinExistence type="predicted"/>
<dbReference type="PANTHER" id="PTHR36925:SF1">
    <property type="entry name" value="COBALT-PRECORRIN-6A REDUCTASE"/>
    <property type="match status" value="1"/>
</dbReference>
<dbReference type="Proteomes" id="UP001163166">
    <property type="component" value="Chromosome"/>
</dbReference>
<comment type="pathway">
    <text evidence="1">Cofactor biosynthesis; adenosylcobalamin biosynthesis.</text>
</comment>
<dbReference type="EC" id="1.3.1.106" evidence="4"/>
<name>A0AAX3E3N2_RHOPL</name>
<evidence type="ECO:0000256" key="3">
    <source>
        <dbReference type="ARBA" id="ARBA00023002"/>
    </source>
</evidence>
<dbReference type="EMBL" id="CP076676">
    <property type="protein sequence ID" value="UYO41696.1"/>
    <property type="molecule type" value="Genomic_DNA"/>
</dbReference>
<reference evidence="4" key="1">
    <citation type="journal article" date="2022" name="Biol. Control">
        <title>In silico genomic analysis of Rhodopseudomonas palustris strains revealed potential biocontrol agents and crop yield enhancers.</title>
        <authorList>
            <person name="Surachat K."/>
            <person name="Kantachote D."/>
            <person name="Deachamag P."/>
            <person name="Wonglapsuwan M."/>
        </authorList>
    </citation>
    <scope>NUCLEOTIDE SEQUENCE</scope>
    <source>
        <strain evidence="4">TLS06</strain>
    </source>
</reference>
<keyword evidence="2" id="KW-0169">Cobalamin biosynthesis</keyword>
<dbReference type="RefSeq" id="WP_264076366.1">
    <property type="nucleotide sequence ID" value="NZ_CP076676.1"/>
</dbReference>
<evidence type="ECO:0000313" key="4">
    <source>
        <dbReference type="EMBL" id="UYO41696.1"/>
    </source>
</evidence>
<dbReference type="NCBIfam" id="TIGR00715">
    <property type="entry name" value="precor6x_red"/>
    <property type="match status" value="1"/>
</dbReference>
<dbReference type="PANTHER" id="PTHR36925">
    <property type="entry name" value="COBALT-PRECORRIN-6A REDUCTASE"/>
    <property type="match status" value="1"/>
</dbReference>
<evidence type="ECO:0000256" key="2">
    <source>
        <dbReference type="ARBA" id="ARBA00022573"/>
    </source>
</evidence>
<keyword evidence="3 4" id="KW-0560">Oxidoreductase</keyword>
<dbReference type="GO" id="GO:0009236">
    <property type="term" value="P:cobalamin biosynthetic process"/>
    <property type="evidence" value="ECO:0007669"/>
    <property type="project" value="UniProtKB-KW"/>
</dbReference>
<accession>A0AAX3E3N2</accession>
<organism evidence="4 5">
    <name type="scientific">Rhodopseudomonas palustris</name>
    <dbReference type="NCBI Taxonomy" id="1076"/>
    <lineage>
        <taxon>Bacteria</taxon>
        <taxon>Pseudomonadati</taxon>
        <taxon>Pseudomonadota</taxon>
        <taxon>Alphaproteobacteria</taxon>
        <taxon>Hyphomicrobiales</taxon>
        <taxon>Nitrobacteraceae</taxon>
        <taxon>Rhodopseudomonas</taxon>
    </lineage>
</organism>